<dbReference type="InterPro" id="IPR003395">
    <property type="entry name" value="RecF/RecN/SMC_N"/>
</dbReference>
<evidence type="ECO:0000256" key="4">
    <source>
        <dbReference type="ARBA" id="ARBA00012224"/>
    </source>
</evidence>
<evidence type="ECO:0000313" key="23">
    <source>
        <dbReference type="Proteomes" id="UP000789342"/>
    </source>
</evidence>
<evidence type="ECO:0000256" key="14">
    <source>
        <dbReference type="ARBA" id="ARBA00046315"/>
    </source>
</evidence>
<evidence type="ECO:0000256" key="18">
    <source>
        <dbReference type="ARBA" id="ARBA00072331"/>
    </source>
</evidence>
<keyword evidence="12" id="KW-0539">Nucleus</keyword>
<dbReference type="Pfam" id="PF02463">
    <property type="entry name" value="SMC_N"/>
    <property type="match status" value="1"/>
</dbReference>
<dbReference type="InterPro" id="IPR027417">
    <property type="entry name" value="P-loop_NTPase"/>
</dbReference>
<comment type="pathway">
    <text evidence="14">Amino-acid biosynthesis; L-methionine biosynthesis via de novo pathway; L-homocysteine from L-cystathionine: step 1/1.</text>
</comment>
<dbReference type="Gene3D" id="1.20.1060.20">
    <property type="match status" value="1"/>
</dbReference>
<dbReference type="Proteomes" id="UP000789342">
    <property type="component" value="Unassembled WGS sequence"/>
</dbReference>
<dbReference type="SUPFAM" id="SSF52540">
    <property type="entry name" value="P-loop containing nucleoside triphosphate hydrolases"/>
    <property type="match status" value="2"/>
</dbReference>
<evidence type="ECO:0000256" key="7">
    <source>
        <dbReference type="ARBA" id="ARBA00022776"/>
    </source>
</evidence>
<keyword evidence="23" id="KW-1185">Reference proteome</keyword>
<dbReference type="GO" id="GO:0051301">
    <property type="term" value="P:cell division"/>
    <property type="evidence" value="ECO:0007669"/>
    <property type="project" value="UniProtKB-KW"/>
</dbReference>
<keyword evidence="7" id="KW-0498">Mitosis</keyword>
<evidence type="ECO:0000256" key="11">
    <source>
        <dbReference type="ARBA" id="ARBA00023239"/>
    </source>
</evidence>
<comment type="similarity">
    <text evidence="2">Belongs to the SMC family. SMC3 subfamily.</text>
</comment>
<dbReference type="PANTHER" id="PTHR43977">
    <property type="entry name" value="STRUCTURAL MAINTENANCE OF CHROMOSOMES PROTEIN 3"/>
    <property type="match status" value="1"/>
</dbReference>
<dbReference type="Gene3D" id="3.90.1150.10">
    <property type="entry name" value="Aspartate Aminotransferase, domain 1"/>
    <property type="match status" value="1"/>
</dbReference>
<keyword evidence="6" id="KW-0132">Cell division</keyword>
<keyword evidence="9 19" id="KW-0175">Coiled coil</keyword>
<evidence type="ECO:0000256" key="8">
    <source>
        <dbReference type="ARBA" id="ARBA00022898"/>
    </source>
</evidence>
<dbReference type="FunFam" id="3.90.1150.10:FF:000013">
    <property type="entry name" value="Cystathionine beta-lyase"/>
    <property type="match status" value="1"/>
</dbReference>
<feature type="coiled-coil region" evidence="19">
    <location>
        <begin position="368"/>
        <end position="437"/>
    </location>
</feature>
<feature type="coiled-coil region" evidence="19">
    <location>
        <begin position="229"/>
        <end position="312"/>
    </location>
</feature>
<evidence type="ECO:0000256" key="6">
    <source>
        <dbReference type="ARBA" id="ARBA00022618"/>
    </source>
</evidence>
<proteinExistence type="inferred from homology"/>
<feature type="coiled-coil region" evidence="19">
    <location>
        <begin position="714"/>
        <end position="886"/>
    </location>
</feature>
<dbReference type="Gene3D" id="3.40.640.10">
    <property type="entry name" value="Type I PLP-dependent aspartate aminotransferase-like (Major domain)"/>
    <property type="match status" value="1"/>
</dbReference>
<evidence type="ECO:0000256" key="19">
    <source>
        <dbReference type="SAM" id="Coils"/>
    </source>
</evidence>
<dbReference type="GO" id="GO:0007059">
    <property type="term" value="P:chromosome segregation"/>
    <property type="evidence" value="ECO:0007669"/>
    <property type="project" value="UniProtKB-ARBA"/>
</dbReference>
<gene>
    <name evidence="22" type="ORF">AMORRO_LOCUS6733</name>
</gene>
<evidence type="ECO:0000256" key="2">
    <source>
        <dbReference type="ARBA" id="ARBA00005917"/>
    </source>
</evidence>
<evidence type="ECO:0000256" key="9">
    <source>
        <dbReference type="ARBA" id="ARBA00023054"/>
    </source>
</evidence>
<feature type="compositionally biased region" description="Acidic residues" evidence="20">
    <location>
        <begin position="1015"/>
        <end position="1026"/>
    </location>
</feature>
<feature type="coiled-coil region" evidence="19">
    <location>
        <begin position="643"/>
        <end position="685"/>
    </location>
</feature>
<comment type="similarity">
    <text evidence="3">Belongs to the trans-sulfuration enzymes family.</text>
</comment>
<dbReference type="GO" id="GO:0005524">
    <property type="term" value="F:ATP binding"/>
    <property type="evidence" value="ECO:0007669"/>
    <property type="project" value="InterPro"/>
</dbReference>
<comment type="cofactor">
    <cofactor evidence="1">
        <name>pyridoxal 5'-phosphate</name>
        <dbReference type="ChEBI" id="CHEBI:597326"/>
    </cofactor>
</comment>
<feature type="coiled-coil region" evidence="19">
    <location>
        <begin position="155"/>
        <end position="189"/>
    </location>
</feature>
<protein>
    <recommendedName>
        <fullName evidence="18">Cystathionine beta-lyase</fullName>
        <ecNumber evidence="4">4.4.1.13</ecNumber>
    </recommendedName>
    <alternativeName>
        <fullName evidence="15">Cysteine-S-conjugate beta-lyase</fullName>
    </alternativeName>
</protein>
<dbReference type="GO" id="GO:0019346">
    <property type="term" value="P:transsulfuration"/>
    <property type="evidence" value="ECO:0007669"/>
    <property type="project" value="InterPro"/>
</dbReference>
<dbReference type="NCBIfam" id="TIGR01329">
    <property type="entry name" value="cysta_beta_ly_E"/>
    <property type="match status" value="1"/>
</dbReference>
<evidence type="ECO:0000256" key="17">
    <source>
        <dbReference type="ARBA" id="ARBA00047625"/>
    </source>
</evidence>
<evidence type="ECO:0000256" key="13">
    <source>
        <dbReference type="ARBA" id="ARBA00023306"/>
    </source>
</evidence>
<evidence type="ECO:0000256" key="3">
    <source>
        <dbReference type="ARBA" id="ARBA00009077"/>
    </source>
</evidence>
<dbReference type="InterPro" id="IPR036277">
    <property type="entry name" value="SMC_hinge_sf"/>
</dbReference>
<comment type="catalytic activity">
    <reaction evidence="17">
        <text>an S-substituted L-cysteine + H2O = a thiol + pyruvate + NH4(+)</text>
        <dbReference type="Rhea" id="RHEA:18121"/>
        <dbReference type="ChEBI" id="CHEBI:15361"/>
        <dbReference type="ChEBI" id="CHEBI:15377"/>
        <dbReference type="ChEBI" id="CHEBI:28938"/>
        <dbReference type="ChEBI" id="CHEBI:29256"/>
        <dbReference type="ChEBI" id="CHEBI:58717"/>
        <dbReference type="EC" id="4.4.1.13"/>
    </reaction>
</comment>
<feature type="coiled-coil region" evidence="19">
    <location>
        <begin position="934"/>
        <end position="978"/>
    </location>
</feature>
<dbReference type="Pfam" id="PF06470">
    <property type="entry name" value="SMC_hinge"/>
    <property type="match status" value="1"/>
</dbReference>
<feature type="domain" description="SMC hinge" evidence="21">
    <location>
        <begin position="491"/>
        <end position="604"/>
    </location>
</feature>
<evidence type="ECO:0000313" key="22">
    <source>
        <dbReference type="EMBL" id="CAG8576917.1"/>
    </source>
</evidence>
<dbReference type="GO" id="GO:0005694">
    <property type="term" value="C:chromosome"/>
    <property type="evidence" value="ECO:0007669"/>
    <property type="project" value="InterPro"/>
</dbReference>
<keyword evidence="5" id="KW-0028">Amino-acid biosynthesis</keyword>
<organism evidence="22 23">
    <name type="scientific">Acaulospora morrowiae</name>
    <dbReference type="NCBI Taxonomy" id="94023"/>
    <lineage>
        <taxon>Eukaryota</taxon>
        <taxon>Fungi</taxon>
        <taxon>Fungi incertae sedis</taxon>
        <taxon>Mucoromycota</taxon>
        <taxon>Glomeromycotina</taxon>
        <taxon>Glomeromycetes</taxon>
        <taxon>Diversisporales</taxon>
        <taxon>Acaulosporaceae</taxon>
        <taxon>Acaulospora</taxon>
    </lineage>
</organism>
<comment type="caution">
    <text evidence="22">The sequence shown here is derived from an EMBL/GenBank/DDBJ whole genome shotgun (WGS) entry which is preliminary data.</text>
</comment>
<dbReference type="InterPro" id="IPR006238">
    <property type="entry name" value="Cys_b_lyase_euk"/>
</dbReference>
<dbReference type="InterPro" id="IPR015422">
    <property type="entry name" value="PyrdxlP-dep_Trfase_small"/>
</dbReference>
<dbReference type="FunFam" id="3.40.640.10:FF:000009">
    <property type="entry name" value="Cystathionine gamma-synthase homolog"/>
    <property type="match status" value="1"/>
</dbReference>
<keyword evidence="11" id="KW-0456">Lyase</keyword>
<dbReference type="SUPFAM" id="SSF75553">
    <property type="entry name" value="Smc hinge domain"/>
    <property type="match status" value="1"/>
</dbReference>
<dbReference type="CDD" id="cd03272">
    <property type="entry name" value="ABC_SMC3_euk"/>
    <property type="match status" value="1"/>
</dbReference>
<dbReference type="GO" id="GO:0051276">
    <property type="term" value="P:chromosome organization"/>
    <property type="evidence" value="ECO:0007669"/>
    <property type="project" value="InterPro"/>
</dbReference>
<evidence type="ECO:0000256" key="20">
    <source>
        <dbReference type="SAM" id="MobiDB-lite"/>
    </source>
</evidence>
<dbReference type="InterPro" id="IPR041741">
    <property type="entry name" value="SMC3_ABC_euk"/>
</dbReference>
<evidence type="ECO:0000256" key="15">
    <source>
        <dbReference type="ARBA" id="ARBA00047213"/>
    </source>
</evidence>
<evidence type="ECO:0000256" key="1">
    <source>
        <dbReference type="ARBA" id="ARBA00001933"/>
    </source>
</evidence>
<dbReference type="InterPro" id="IPR015424">
    <property type="entry name" value="PyrdxlP-dep_Trfase"/>
</dbReference>
<dbReference type="GO" id="GO:0030170">
    <property type="term" value="F:pyridoxal phosphate binding"/>
    <property type="evidence" value="ECO:0007669"/>
    <property type="project" value="InterPro"/>
</dbReference>
<evidence type="ECO:0000256" key="5">
    <source>
        <dbReference type="ARBA" id="ARBA00022605"/>
    </source>
</evidence>
<evidence type="ECO:0000256" key="10">
    <source>
        <dbReference type="ARBA" id="ARBA00023167"/>
    </source>
</evidence>
<dbReference type="PROSITE" id="PS00868">
    <property type="entry name" value="CYS_MET_METAB_PP"/>
    <property type="match status" value="1"/>
</dbReference>
<dbReference type="Gene3D" id="3.40.50.300">
    <property type="entry name" value="P-loop containing nucleotide triphosphate hydrolases"/>
    <property type="match status" value="2"/>
</dbReference>
<dbReference type="GO" id="GO:0047804">
    <property type="term" value="F:cysteine-S-conjugate beta-lyase activity"/>
    <property type="evidence" value="ECO:0007669"/>
    <property type="project" value="UniProtKB-EC"/>
</dbReference>
<dbReference type="OrthoDB" id="5575062at2759"/>
<feature type="region of interest" description="Disordered" evidence="20">
    <location>
        <begin position="1011"/>
        <end position="1033"/>
    </location>
</feature>
<dbReference type="GO" id="GO:0016887">
    <property type="term" value="F:ATP hydrolysis activity"/>
    <property type="evidence" value="ECO:0007669"/>
    <property type="project" value="InterPro"/>
</dbReference>
<dbReference type="FunFam" id="3.40.50.300:FF:000370">
    <property type="entry name" value="Structural maintenance of chromosomes 3"/>
    <property type="match status" value="1"/>
</dbReference>
<keyword evidence="13" id="KW-0131">Cell cycle</keyword>
<sequence length="1575" mass="181066">GRNGSGKSNFFAAIRFVLSDAYTNMGKEERQALLHEGTGPQAITAYVEIIFDNNDNRFPTGKDEVILKRSIGLKKDDYTLDGKSATKGDVMNLLESAGFSRSNPYYIVPQGRITALTNAKDHERLQLLKEVAGTRVYEQRRQESMKIIEETDSKRSKIEELLRYIDERLNELEQEKEELRNFQDMDRERRCLEYSIFHREQSDILHQLAEMDELREKDVHGSNQQNMEFNDYELTISNIESEITEIQEKVDLLKVEKRELDEDMQEQIKAHAQIELTIKDMEDTAQQNSVTKRRREVELRNVEADITQKELELSQIIPRYEQEVAEEHALKERLNESDVLRQTLYAKQGRSSQFRTREQRDAWLRQEIREIDQTMFMQNQQVEELEAQINEISESMERVTGEIHDTRNKLEQRKRTIEEMNNEYNETRSQRDRLMEQRKELWKEDAQLEAKLVNSRDQWKNNERTLASTMDKKTNNGLNAVRRIAEQFRIRGVYGPLYELFECSDTNMWTAVEVTAGQSLFHVVVDTDETATRILDSLNREQNGRVTFMPLNRLRTKSFEYPQSDDILPMVNVIKFDRTYAKAIEQVFGRTIICDNLEVASQVARDHDLNGITLDGDRVDRKGALTGGYHDVRRRRLEAATNLKKWKKEYSDLDQRSKVVKNQQITHLLNTMQTLEAKRRQIQDSRDPLLFELNSKIKEEANLKESKVNKEKSLSNLQSSIKMLNSQKQAHLREMNTDLTQNLTPQEQERLEQLNAEVEQLGDKLFRISTSRSELEGRKNVLENELNANLRRRREELLIHIESLTTSDDYEQIQDSKDELERLIKEMSVRGQEIETELQELSNALNQRNSDSERLKAEQIERQQKLERQQKNVDKFLSKRKLLLQKKDECTKNIRELGALPEEAFEKFKNTDPTKLLRDLHKVNEGLKKYSHVNKKAFEQYNNFKKQKETLTKRKVELDQSKRAINELINVLDQRKDEAIERTFKQVAKYFSEVFEKLVPAGRGQLIMQRKIDKDQEEEEEMESEENGGRSSVDNYTGVAIKVSFNSKTDEGLRMQQLSGGQKSLVALTLIFAIQQCDPAPFYLFDEIDAALDAQYRTAVASMIHELCDKAQFITTTFRPEMLANADKFYGVTFSNKVSSISAISKEDALNFITQLDITMDSEPSTPNSQELNRSRYNLATELVYIDNSDGTGVRDPYNASSIPIYQTATFKQTSASQMGDFDYTRSGNPTRSHLENHLAKIMSAKRAFSVSSGMSALDVVTRLVRAGEEIIAGDDLYGGTNRLLSFLNKSFDIKSHHVDTTNVDSLLPYLHPTRTRLILLESPTNPLIKISDIPKIASVVHEKCPNALIVVDNTMMSPYLQRPLEFGADIVIHSGTKYLSGHHDLMAGVIGVKDEVVAEKIYYTINATGCGLAPFESWLLLRGVKTLAVRMEKQQANAMRIAEFLEYHNFKVMYPGLRSHPQHDLHFAMSSGPGAVLSFVTGDVKISERIVESTKLWSISVSFGCVNSLISMPCKMSHASIPAAVRQERGFPEDLIRLCVGIEDGSDLIEDLYSALVIANAINVGDKEDDSSST</sequence>
<comment type="catalytic activity">
    <reaction evidence="16">
        <text>L,L-cystathionine + H2O = L-homocysteine + pyruvate + NH4(+)</text>
        <dbReference type="Rhea" id="RHEA:13965"/>
        <dbReference type="ChEBI" id="CHEBI:15361"/>
        <dbReference type="ChEBI" id="CHEBI:15377"/>
        <dbReference type="ChEBI" id="CHEBI:28938"/>
        <dbReference type="ChEBI" id="CHEBI:58161"/>
        <dbReference type="ChEBI" id="CHEBI:58199"/>
    </reaction>
</comment>
<keyword evidence="10" id="KW-0486">Methionine biosynthesis</keyword>
<accession>A0A9N9G4J8</accession>
<name>A0A9N9G4J8_9GLOM</name>
<evidence type="ECO:0000256" key="12">
    <source>
        <dbReference type="ARBA" id="ARBA00023242"/>
    </source>
</evidence>
<dbReference type="EC" id="4.4.1.13" evidence="4"/>
<reference evidence="22" key="1">
    <citation type="submission" date="2021-06" db="EMBL/GenBank/DDBJ databases">
        <authorList>
            <person name="Kallberg Y."/>
            <person name="Tangrot J."/>
            <person name="Rosling A."/>
        </authorList>
    </citation>
    <scope>NUCLEOTIDE SEQUENCE</scope>
    <source>
        <strain evidence="22">CL551</strain>
    </source>
</reference>
<dbReference type="InterPro" id="IPR010935">
    <property type="entry name" value="SMC_hinge"/>
</dbReference>
<dbReference type="InterPro" id="IPR015421">
    <property type="entry name" value="PyrdxlP-dep_Trfase_major"/>
</dbReference>
<feature type="non-terminal residue" evidence="22">
    <location>
        <position position="1575"/>
    </location>
</feature>
<evidence type="ECO:0000259" key="21">
    <source>
        <dbReference type="SMART" id="SM00968"/>
    </source>
</evidence>
<keyword evidence="8" id="KW-0663">Pyridoxal phosphate</keyword>
<dbReference type="Gene3D" id="3.30.70.1620">
    <property type="match status" value="1"/>
</dbReference>
<dbReference type="InterPro" id="IPR000277">
    <property type="entry name" value="Cys/Met-Metab_PyrdxlP-dep_enz"/>
</dbReference>
<dbReference type="InterPro" id="IPR054542">
    <property type="entry name" value="Cys_met_metab_PP"/>
</dbReference>
<evidence type="ECO:0000256" key="16">
    <source>
        <dbReference type="ARBA" id="ARBA00047517"/>
    </source>
</evidence>
<dbReference type="SMART" id="SM00968">
    <property type="entry name" value="SMC_hinge"/>
    <property type="match status" value="1"/>
</dbReference>
<dbReference type="Pfam" id="PF01053">
    <property type="entry name" value="Cys_Met_Meta_PP"/>
    <property type="match status" value="1"/>
</dbReference>
<dbReference type="GO" id="GO:0071266">
    <property type="term" value="P:'de novo' L-methionine biosynthetic process"/>
    <property type="evidence" value="ECO:0007669"/>
    <property type="project" value="InterPro"/>
</dbReference>
<dbReference type="CDD" id="cd00614">
    <property type="entry name" value="CGS_like"/>
    <property type="match status" value="1"/>
</dbReference>
<dbReference type="EMBL" id="CAJVPV010004635">
    <property type="protein sequence ID" value="CAG8576917.1"/>
    <property type="molecule type" value="Genomic_DNA"/>
</dbReference>
<dbReference type="SUPFAM" id="SSF53383">
    <property type="entry name" value="PLP-dependent transferases"/>
    <property type="match status" value="1"/>
</dbReference>